<keyword evidence="2" id="KW-0677">Repeat</keyword>
<comment type="caution">
    <text evidence="12">The sequence shown here is derived from an EMBL/GenBank/DDBJ whole genome shotgun (WGS) entry which is preliminary data.</text>
</comment>
<dbReference type="PANTHER" id="PTHR36498:SF1">
    <property type="entry name" value="TATA-BINDING PROTEIN-ASSOCIATED FACTOR 172"/>
    <property type="match status" value="1"/>
</dbReference>
<evidence type="ECO:0000256" key="9">
    <source>
        <dbReference type="SAM" id="MobiDB-lite"/>
    </source>
</evidence>
<feature type="domain" description="Helicase ATP-binding" evidence="10">
    <location>
        <begin position="1252"/>
        <end position="1427"/>
    </location>
</feature>
<evidence type="ECO:0000256" key="7">
    <source>
        <dbReference type="ARBA" id="ARBA00023125"/>
    </source>
</evidence>
<name>A0A8J2LP49_9HEXA</name>
<feature type="compositionally biased region" description="Acidic residues" evidence="9">
    <location>
        <begin position="182"/>
        <end position="192"/>
    </location>
</feature>
<dbReference type="InterPro" id="IPR000330">
    <property type="entry name" value="SNF2_N"/>
</dbReference>
<dbReference type="InterPro" id="IPR001650">
    <property type="entry name" value="Helicase_C-like"/>
</dbReference>
<dbReference type="PANTHER" id="PTHR36498">
    <property type="entry name" value="TATA-BINDING PROTEIN-ASSOCIATED FACTOR 172"/>
    <property type="match status" value="1"/>
</dbReference>
<evidence type="ECO:0000256" key="5">
    <source>
        <dbReference type="ARBA" id="ARBA00022806"/>
    </source>
</evidence>
<evidence type="ECO:0000256" key="6">
    <source>
        <dbReference type="ARBA" id="ARBA00022840"/>
    </source>
</evidence>
<protein>
    <recommendedName>
        <fullName evidence="14">TATA-binding protein-associated factor 172</fullName>
    </recommendedName>
</protein>
<evidence type="ECO:0000256" key="1">
    <source>
        <dbReference type="ARBA" id="ARBA00004123"/>
    </source>
</evidence>
<gene>
    <name evidence="12" type="ORF">AFUS01_LOCUS45256</name>
</gene>
<dbReference type="PROSITE" id="PS51194">
    <property type="entry name" value="HELICASE_CTER"/>
    <property type="match status" value="1"/>
</dbReference>
<keyword evidence="13" id="KW-1185">Reference proteome</keyword>
<dbReference type="FunFam" id="3.40.50.10810:FF:000009">
    <property type="entry name" value="B-TFIID TATA-box-binding protein-associated factor 1"/>
    <property type="match status" value="1"/>
</dbReference>
<dbReference type="CDD" id="cd18793">
    <property type="entry name" value="SF2_C_SNF"/>
    <property type="match status" value="1"/>
</dbReference>
<evidence type="ECO:0000256" key="8">
    <source>
        <dbReference type="ARBA" id="ARBA00023242"/>
    </source>
</evidence>
<dbReference type="InterPro" id="IPR044972">
    <property type="entry name" value="Mot1"/>
</dbReference>
<evidence type="ECO:0000256" key="3">
    <source>
        <dbReference type="ARBA" id="ARBA00022741"/>
    </source>
</evidence>
<dbReference type="InterPro" id="IPR044078">
    <property type="entry name" value="Mot1_ATP-bd"/>
</dbReference>
<keyword evidence="7" id="KW-0238">DNA-binding</keyword>
<dbReference type="InterPro" id="IPR022707">
    <property type="entry name" value="Mot1_central_dom"/>
</dbReference>
<dbReference type="OrthoDB" id="10252227at2759"/>
<evidence type="ECO:0000256" key="4">
    <source>
        <dbReference type="ARBA" id="ARBA00022801"/>
    </source>
</evidence>
<dbReference type="Pfam" id="PF00176">
    <property type="entry name" value="SNF2-rel_dom"/>
    <property type="match status" value="1"/>
</dbReference>
<dbReference type="InterPro" id="IPR049730">
    <property type="entry name" value="SNF2/RAD54-like_C"/>
</dbReference>
<dbReference type="GO" id="GO:0005634">
    <property type="term" value="C:nucleus"/>
    <property type="evidence" value="ECO:0007669"/>
    <property type="project" value="UniProtKB-SubCell"/>
</dbReference>
<dbReference type="SMART" id="SM00490">
    <property type="entry name" value="HELICc"/>
    <property type="match status" value="1"/>
</dbReference>
<dbReference type="Pfam" id="PF00271">
    <property type="entry name" value="Helicase_C"/>
    <property type="match status" value="1"/>
</dbReference>
<evidence type="ECO:0000256" key="2">
    <source>
        <dbReference type="ARBA" id="ARBA00022737"/>
    </source>
</evidence>
<keyword evidence="8" id="KW-0539">Nucleus</keyword>
<organism evidence="12 13">
    <name type="scientific">Allacma fusca</name>
    <dbReference type="NCBI Taxonomy" id="39272"/>
    <lineage>
        <taxon>Eukaryota</taxon>
        <taxon>Metazoa</taxon>
        <taxon>Ecdysozoa</taxon>
        <taxon>Arthropoda</taxon>
        <taxon>Hexapoda</taxon>
        <taxon>Collembola</taxon>
        <taxon>Symphypleona</taxon>
        <taxon>Sminthuridae</taxon>
        <taxon>Allacma</taxon>
    </lineage>
</organism>
<evidence type="ECO:0000259" key="10">
    <source>
        <dbReference type="PROSITE" id="PS51192"/>
    </source>
</evidence>
<dbReference type="FunFam" id="3.40.50.300:FF:000428">
    <property type="entry name" value="TATA-binding protein-associated factor 172"/>
    <property type="match status" value="1"/>
</dbReference>
<evidence type="ECO:0000313" key="13">
    <source>
        <dbReference type="Proteomes" id="UP000708208"/>
    </source>
</evidence>
<dbReference type="GO" id="GO:0016887">
    <property type="term" value="F:ATP hydrolysis activity"/>
    <property type="evidence" value="ECO:0007669"/>
    <property type="project" value="InterPro"/>
</dbReference>
<feature type="domain" description="Helicase C-terminal" evidence="11">
    <location>
        <begin position="1604"/>
        <end position="1763"/>
    </location>
</feature>
<keyword evidence="4" id="KW-0378">Hydrolase</keyword>
<proteinExistence type="predicted"/>
<dbReference type="PROSITE" id="PS51192">
    <property type="entry name" value="HELICASE_ATP_BIND_1"/>
    <property type="match status" value="1"/>
</dbReference>
<dbReference type="EMBL" id="CAJVCH010570812">
    <property type="protein sequence ID" value="CAG7835954.1"/>
    <property type="molecule type" value="Genomic_DNA"/>
</dbReference>
<accession>A0A8J2LP49</accession>
<comment type="subcellular location">
    <subcellularLocation>
        <location evidence="1">Nucleus</location>
    </subcellularLocation>
</comment>
<evidence type="ECO:0000259" key="11">
    <source>
        <dbReference type="PROSITE" id="PS51194"/>
    </source>
</evidence>
<reference evidence="12" key="1">
    <citation type="submission" date="2021-06" db="EMBL/GenBank/DDBJ databases">
        <authorList>
            <person name="Hodson N. C."/>
            <person name="Mongue J. A."/>
            <person name="Jaron S. K."/>
        </authorList>
    </citation>
    <scope>NUCLEOTIDE SEQUENCE</scope>
</reference>
<evidence type="ECO:0008006" key="14">
    <source>
        <dbReference type="Google" id="ProtNLM"/>
    </source>
</evidence>
<dbReference type="CDD" id="cd17999">
    <property type="entry name" value="DEXHc_Mot1"/>
    <property type="match status" value="1"/>
</dbReference>
<dbReference type="SMART" id="SM00487">
    <property type="entry name" value="DEXDc"/>
    <property type="match status" value="1"/>
</dbReference>
<sequence>MASRLDRLFVLLETGSTPSTRKAAAQQLGQVQRLHPHELPYLLQRVHKCLRSTSWETRIAAGQAVEAILSQVPVWPENSDAVVKVEHYVEHGGSSASYKDLTKEKEQLSFDSFDVDQLLSCNANLLMASESKVFEKVGNNLEASDPSKQRDLINKRLGLDMAEKMGIDTSFINNDDLATEAPVEEEPMDEESFPPGTEAQQTRKGRRKSFDRSNSCNSVFMDDEEPLSSREINLAKRRARKLKSREVLESQSSVDDSGKKFKREDSVDFGLSSSLGDFISTYNSLVEDGQWPLAGWVDILVNDIFHPQWEVRHGAATALRDVIRIHGKSGGRRTTSLDAGSHEKWLEDLTLRIVSVLALDRFGDFVSDQVVAPVRETCSQCLGTVLTLMSSTAVSSLLNILILLLSQKSWEVRHGSLLALKYLFAVRRDLMTDLLPKAFPSVFSCLSDNVDDVCAVAASALIPVADVLVGNLPSEAPRVVNVLWDSLADLDDLSSACNSIMGLLATLLAFPTARSNLRGLDALMPRLWPFLHHTSSSVRKSALMTLQKLTELDPTVAPMSPGPLQETLRHTYQRALVEHNPEVLQLIPQVWTDLLKSSLLDTLLLAACPLFGTWLCLAMQPPRVAIDPNFLVTTKLVEEVRKMKGGGGDSTTKLFMSGSGDGDPLRIAETRLILTGMLGQLVPYIVSPLPPGTIGESPMDCFVRILLVYLNSRSALQKTVTSLVLSAWPSPQESLMKYTSQASLPIQNGNLEKVQEQPHSNESNNESFGQLATRLIDCLNEVLYVDEIALGFTRLQSECRDFVATLKHYKVVLPKELEMVAGATVFSFDQVQALSGEAMQNVIQQQVRKSKTLDTLLERRKTIWNLWSQTTSEFAALNTMMLSALAGSVCTLNCLPQKLNPVVKPLMESLRKEENELFQRQSAKHLCSLIDLVIDRTPCPIPKIIQNLTAFLCSDGDFTPPIDDVSGILALINYSSGCDGAVASPSKKLTKMEELADLEAKKGVRIQRRGATFALTLIVKVFGTKVPTKVARLWELTFGTLESSAGENEKEHLRRVIDALQILEIISPYFHRELFQKVEEQIGRTTILLGHKVRAVRHVASRCLSVWASLMPVKVMPTVAKEIVPRLDAGESDVMRQGAIEAIWCIVDRLGLELLPYIVLLVVPVLGRMSDQDESVRMLASLTFATLVRLMPLEGAVPDPPDLPEDLAQQKGQQREFLEQLLNPNKIPEYKITVPVNAELRPYQQAGVNWLGFLNKYKLHGILCDDMGLGKTLQSICILGSDHFNQVEKQKVENSSENAAFPSIVICPPTLTGHWVYEIEKFISRDYLNPLHYHGPPVERNKLKPKMANHNLVVVSYDIVRNDIEFFSSIPWNYCILDEGHIIKNGKTKISKAIKQLKANHRLILSGTPIQNNVLELWSLFDFLMPGFLGTEKQFSTRFARPILMARDPKSSPKDQEAGALAMESLHRQALPFLLRRLKEDVLKDLPPKITQDYYCELSSIQEQLYEDFARTRAHQSLRDTFSASTEDASKHSHIFQALQYLRKVCNHPKLVLTAQHPKFVSVMNHLTQSKSTLNDIQHSAKLPALKQLLLDCGIGVSESSNSPLEGVEIVSQHRALIFCQLKVMLDILENDLFKVHMPSVTYLRLDGSVPAGQRHSLVTRFNNDPSIDVLLLTTQVGGLGLNLTGADTVIFVEHDWNPMRDLQAMDRAHRIGQKKVVNVYRLITRGTLEEKIMGLQKFKLMTANTIISQENSCIETMATDQLLDLFVLEDNKDNEKTQKKEDVGGLVGAYKNVLEQIPELWEDELYTEEYDLSTFIKNLNK</sequence>
<dbReference type="GO" id="GO:0005524">
    <property type="term" value="F:ATP binding"/>
    <property type="evidence" value="ECO:0007669"/>
    <property type="project" value="UniProtKB-KW"/>
</dbReference>
<keyword evidence="3" id="KW-0547">Nucleotide-binding</keyword>
<dbReference type="GO" id="GO:0017025">
    <property type="term" value="F:TBP-class protein binding"/>
    <property type="evidence" value="ECO:0007669"/>
    <property type="project" value="InterPro"/>
</dbReference>
<keyword evidence="5" id="KW-0347">Helicase</keyword>
<evidence type="ECO:0000313" key="12">
    <source>
        <dbReference type="EMBL" id="CAG7835954.1"/>
    </source>
</evidence>
<dbReference type="GO" id="GO:0004386">
    <property type="term" value="F:helicase activity"/>
    <property type="evidence" value="ECO:0007669"/>
    <property type="project" value="UniProtKB-KW"/>
</dbReference>
<dbReference type="Proteomes" id="UP000708208">
    <property type="component" value="Unassembled WGS sequence"/>
</dbReference>
<dbReference type="InterPro" id="IPR014001">
    <property type="entry name" value="Helicase_ATP-bd"/>
</dbReference>
<dbReference type="Pfam" id="PF12054">
    <property type="entry name" value="DUF3535"/>
    <property type="match status" value="1"/>
</dbReference>
<keyword evidence="6" id="KW-0067">ATP-binding</keyword>
<dbReference type="GO" id="GO:0003677">
    <property type="term" value="F:DNA binding"/>
    <property type="evidence" value="ECO:0007669"/>
    <property type="project" value="UniProtKB-KW"/>
</dbReference>
<feature type="region of interest" description="Disordered" evidence="9">
    <location>
        <begin position="181"/>
        <end position="222"/>
    </location>
</feature>